<evidence type="ECO:0000313" key="2">
    <source>
        <dbReference type="Proteomes" id="UP000297777"/>
    </source>
</evidence>
<organism evidence="1 2">
    <name type="scientific">Botrytis tulipae</name>
    <dbReference type="NCBI Taxonomy" id="87230"/>
    <lineage>
        <taxon>Eukaryota</taxon>
        <taxon>Fungi</taxon>
        <taxon>Dikarya</taxon>
        <taxon>Ascomycota</taxon>
        <taxon>Pezizomycotina</taxon>
        <taxon>Leotiomycetes</taxon>
        <taxon>Helotiales</taxon>
        <taxon>Sclerotiniaceae</taxon>
        <taxon>Botrytis</taxon>
    </lineage>
</organism>
<gene>
    <name evidence="1" type="ORF">BTUL_0125g00110</name>
</gene>
<evidence type="ECO:0008006" key="3">
    <source>
        <dbReference type="Google" id="ProtNLM"/>
    </source>
</evidence>
<dbReference type="OrthoDB" id="3535570at2759"/>
<reference evidence="1 2" key="1">
    <citation type="submission" date="2017-12" db="EMBL/GenBank/DDBJ databases">
        <title>Comparative genomics of Botrytis spp.</title>
        <authorList>
            <person name="Valero-Jimenez C.A."/>
            <person name="Tapia P."/>
            <person name="Veloso J."/>
            <person name="Silva-Moreno E."/>
            <person name="Staats M."/>
            <person name="Valdes J.H."/>
            <person name="Van Kan J.A.L."/>
        </authorList>
    </citation>
    <scope>NUCLEOTIDE SEQUENCE [LARGE SCALE GENOMIC DNA]</scope>
    <source>
        <strain evidence="1 2">Bt9001</strain>
    </source>
</reference>
<accession>A0A4Z1EJR1</accession>
<dbReference type="EMBL" id="PQXH01000125">
    <property type="protein sequence ID" value="TGO10798.1"/>
    <property type="molecule type" value="Genomic_DNA"/>
</dbReference>
<comment type="caution">
    <text evidence="1">The sequence shown here is derived from an EMBL/GenBank/DDBJ whole genome shotgun (WGS) entry which is preliminary data.</text>
</comment>
<dbReference type="AlphaFoldDB" id="A0A4Z1EJR1"/>
<keyword evidence="2" id="KW-1185">Reference proteome</keyword>
<proteinExistence type="predicted"/>
<evidence type="ECO:0000313" key="1">
    <source>
        <dbReference type="EMBL" id="TGO10798.1"/>
    </source>
</evidence>
<name>A0A4Z1EJR1_9HELO</name>
<protein>
    <recommendedName>
        <fullName evidence="3">Protein kinase domain-containing protein</fullName>
    </recommendedName>
</protein>
<dbReference type="Proteomes" id="UP000297777">
    <property type="component" value="Unassembled WGS sequence"/>
</dbReference>
<sequence>MDLSATPILYGISYLALEGWTHGNINCSNILLSLKDVSGAKISEIKITGTECCSKSAKGDARRIDSKALGILLMKVIEKDSQPKGSFGLRHPGRWSEDAVEFLSMTQVSTPEKLAQ</sequence>